<name>W6YSL1_COCMI</name>
<proteinExistence type="predicted"/>
<evidence type="ECO:0000256" key="1">
    <source>
        <dbReference type="SAM" id="MobiDB-lite"/>
    </source>
</evidence>
<feature type="compositionally biased region" description="Basic and acidic residues" evidence="1">
    <location>
        <begin position="101"/>
        <end position="111"/>
    </location>
</feature>
<reference evidence="2 3" key="1">
    <citation type="journal article" date="2013" name="PLoS Genet.">
        <title>Comparative genome structure, secondary metabolite, and effector coding capacity across Cochliobolus pathogens.</title>
        <authorList>
            <person name="Condon B.J."/>
            <person name="Leng Y."/>
            <person name="Wu D."/>
            <person name="Bushley K.E."/>
            <person name="Ohm R.A."/>
            <person name="Otillar R."/>
            <person name="Martin J."/>
            <person name="Schackwitz W."/>
            <person name="Grimwood J."/>
            <person name="MohdZainudin N."/>
            <person name="Xue C."/>
            <person name="Wang R."/>
            <person name="Manning V.A."/>
            <person name="Dhillon B."/>
            <person name="Tu Z.J."/>
            <person name="Steffenson B.J."/>
            <person name="Salamov A."/>
            <person name="Sun H."/>
            <person name="Lowry S."/>
            <person name="LaButti K."/>
            <person name="Han J."/>
            <person name="Copeland A."/>
            <person name="Lindquist E."/>
            <person name="Barry K."/>
            <person name="Schmutz J."/>
            <person name="Baker S.E."/>
            <person name="Ciuffetti L.M."/>
            <person name="Grigoriev I.V."/>
            <person name="Zhong S."/>
            <person name="Turgeon B.G."/>
        </authorList>
    </citation>
    <scope>NUCLEOTIDE SEQUENCE [LARGE SCALE GENOMIC DNA]</scope>
    <source>
        <strain evidence="2 3">ATCC 44560</strain>
    </source>
</reference>
<keyword evidence="3" id="KW-1185">Reference proteome</keyword>
<dbReference type="EMBL" id="KI964160">
    <property type="protein sequence ID" value="EUC40498.1"/>
    <property type="molecule type" value="Genomic_DNA"/>
</dbReference>
<sequence>MNALDFLVEFVHLEGTSDHLLPQHNQNTSASKHPICKTGVEMMTSAHAIAYEQYHFAQQASEQEAAFTIPTNPLSTQHMFPVSASHLPDTSVANFEHHDIPHPSIEHDDHASQTFTGHPLKEERDESSHKAISFISQSYCQQSNGHAPWNTGYEASNTQPPVLNTRYDPHTPYMSQPFQQHETHYISSSENASPVQIHCTNSICRCWTQEPQTYHPVENTWPPWNTTTHTPHGLEVPPTYTEWAPGKSTRRPNFSTA</sequence>
<protein>
    <submittedName>
        <fullName evidence="2">Uncharacterized protein</fullName>
    </submittedName>
</protein>
<dbReference type="AlphaFoldDB" id="W6YSL1"/>
<dbReference type="HOGENOM" id="CLU_1089924_0_0_1"/>
<organism evidence="2 3">
    <name type="scientific">Bipolaris oryzae ATCC 44560</name>
    <dbReference type="NCBI Taxonomy" id="930090"/>
    <lineage>
        <taxon>Eukaryota</taxon>
        <taxon>Fungi</taxon>
        <taxon>Dikarya</taxon>
        <taxon>Ascomycota</taxon>
        <taxon>Pezizomycotina</taxon>
        <taxon>Dothideomycetes</taxon>
        <taxon>Pleosporomycetidae</taxon>
        <taxon>Pleosporales</taxon>
        <taxon>Pleosporineae</taxon>
        <taxon>Pleosporaceae</taxon>
        <taxon>Bipolaris</taxon>
    </lineage>
</organism>
<feature type="compositionally biased region" description="Basic and acidic residues" evidence="1">
    <location>
        <begin position="119"/>
        <end position="128"/>
    </location>
</feature>
<evidence type="ECO:0000313" key="3">
    <source>
        <dbReference type="Proteomes" id="UP000054032"/>
    </source>
</evidence>
<dbReference type="RefSeq" id="XP_007692982.1">
    <property type="nucleotide sequence ID" value="XM_007694792.1"/>
</dbReference>
<feature type="region of interest" description="Disordered" evidence="1">
    <location>
        <begin position="101"/>
        <end position="128"/>
    </location>
</feature>
<gene>
    <name evidence="2" type="ORF">COCMIDRAFT_41181</name>
</gene>
<dbReference type="GeneID" id="19124013"/>
<accession>W6YSL1</accession>
<dbReference type="Proteomes" id="UP000054032">
    <property type="component" value="Unassembled WGS sequence"/>
</dbReference>
<feature type="region of interest" description="Disordered" evidence="1">
    <location>
        <begin position="231"/>
        <end position="257"/>
    </location>
</feature>
<dbReference type="KEGG" id="bor:COCMIDRAFT_41181"/>
<evidence type="ECO:0000313" key="2">
    <source>
        <dbReference type="EMBL" id="EUC40498.1"/>
    </source>
</evidence>
<dbReference type="OrthoDB" id="3688227at2759"/>